<feature type="region of interest" description="Disordered" evidence="1">
    <location>
        <begin position="118"/>
        <end position="137"/>
    </location>
</feature>
<dbReference type="AlphaFoldDB" id="A0AAW7T3I9"/>
<dbReference type="Proteomes" id="UP001171620">
    <property type="component" value="Unassembled WGS sequence"/>
</dbReference>
<evidence type="ECO:0000313" key="2">
    <source>
        <dbReference type="EMBL" id="MDN7796573.1"/>
    </source>
</evidence>
<sequence length="225" mass="25083">MRLDWTKRTAADRLTRFGHEGTFDRGAEIVDNSAIDQKGGGCMFGLGDVFGSKRRRSSIDEKRLAFYMGYAFSHAIHVQHLLVPGELTVPYVVYWDNETPTPVPYPAATQHEAIANAQSARDQASSGSGWSSGREGNVTQSNGAKMDVLVIEGWVPGLDVPLEMFVYYRTEPFRLIQGFLWKAHAQARKDGPSFMAEFRRGILAQPFGQQCMECIDNAELVQFVS</sequence>
<gene>
    <name evidence="2" type="ORF">QZM33_16690</name>
</gene>
<evidence type="ECO:0000313" key="3">
    <source>
        <dbReference type="Proteomes" id="UP001171620"/>
    </source>
</evidence>
<reference evidence="2" key="1">
    <citation type="submission" date="2023-07" db="EMBL/GenBank/DDBJ databases">
        <title>A collection of bacterial strains from the Burkholderia cepacia Research Laboratory and Repository.</title>
        <authorList>
            <person name="Lipuma J."/>
            <person name="Spilker T."/>
            <person name="Caverly L."/>
        </authorList>
    </citation>
    <scope>NUCLEOTIDE SEQUENCE</scope>
    <source>
        <strain evidence="2">AU44268</strain>
    </source>
</reference>
<protein>
    <submittedName>
        <fullName evidence="2">Uncharacterized protein</fullName>
    </submittedName>
</protein>
<evidence type="ECO:0000256" key="1">
    <source>
        <dbReference type="SAM" id="MobiDB-lite"/>
    </source>
</evidence>
<accession>A0AAW7T3I9</accession>
<organism evidence="2 3">
    <name type="scientific">Burkholderia vietnamiensis</name>
    <dbReference type="NCBI Taxonomy" id="60552"/>
    <lineage>
        <taxon>Bacteria</taxon>
        <taxon>Pseudomonadati</taxon>
        <taxon>Pseudomonadota</taxon>
        <taxon>Betaproteobacteria</taxon>
        <taxon>Burkholderiales</taxon>
        <taxon>Burkholderiaceae</taxon>
        <taxon>Burkholderia</taxon>
        <taxon>Burkholderia cepacia complex</taxon>
    </lineage>
</organism>
<dbReference type="RefSeq" id="WP_301788644.1">
    <property type="nucleotide sequence ID" value="NZ_JAUJRV010000012.1"/>
</dbReference>
<comment type="caution">
    <text evidence="2">The sequence shown here is derived from an EMBL/GenBank/DDBJ whole genome shotgun (WGS) entry which is preliminary data.</text>
</comment>
<name>A0AAW7T3I9_BURVI</name>
<dbReference type="EMBL" id="JAUJRV010000012">
    <property type="protein sequence ID" value="MDN7796573.1"/>
    <property type="molecule type" value="Genomic_DNA"/>
</dbReference>
<proteinExistence type="predicted"/>